<gene>
    <name evidence="1" type="ORF">PS685_05056</name>
</gene>
<dbReference type="Proteomes" id="UP000326437">
    <property type="component" value="Unassembled WGS sequence"/>
</dbReference>
<reference evidence="1 2" key="1">
    <citation type="submission" date="2019-09" db="EMBL/GenBank/DDBJ databases">
        <authorList>
            <person name="Chandra G."/>
            <person name="Truman W A."/>
        </authorList>
    </citation>
    <scope>NUCLEOTIDE SEQUENCE [LARGE SCALE GENOMIC DNA]</scope>
    <source>
        <strain evidence="1">PS685</strain>
    </source>
</reference>
<name>A0A5E7A4U6_PSEFL</name>
<accession>A0A5E7A4U6</accession>
<evidence type="ECO:0000313" key="2">
    <source>
        <dbReference type="Proteomes" id="UP000326437"/>
    </source>
</evidence>
<dbReference type="EMBL" id="CABVHO010000194">
    <property type="protein sequence ID" value="VVN71441.1"/>
    <property type="molecule type" value="Genomic_DNA"/>
</dbReference>
<organism evidence="1 2">
    <name type="scientific">Pseudomonas fluorescens</name>
    <dbReference type="NCBI Taxonomy" id="294"/>
    <lineage>
        <taxon>Bacteria</taxon>
        <taxon>Pseudomonadati</taxon>
        <taxon>Pseudomonadota</taxon>
        <taxon>Gammaproteobacteria</taxon>
        <taxon>Pseudomonadales</taxon>
        <taxon>Pseudomonadaceae</taxon>
        <taxon>Pseudomonas</taxon>
    </lineage>
</organism>
<proteinExistence type="predicted"/>
<evidence type="ECO:0000313" key="1">
    <source>
        <dbReference type="EMBL" id="VVN71441.1"/>
    </source>
</evidence>
<protein>
    <submittedName>
        <fullName evidence="1">Uncharacterized protein</fullName>
    </submittedName>
</protein>
<sequence>MIARVLGVGIDLDTVLFLNGQAEFQGVDRIQAQAFAKQRLVIANVVDADIFKAQGVDDQFFDFTV</sequence>
<dbReference type="AlphaFoldDB" id="A0A5E7A4U6"/>